<dbReference type="InterPro" id="IPR029459">
    <property type="entry name" value="EFTU-type"/>
</dbReference>
<evidence type="ECO:0000256" key="1">
    <source>
        <dbReference type="ARBA" id="ARBA00013059"/>
    </source>
</evidence>
<dbReference type="GO" id="GO:0005524">
    <property type="term" value="F:ATP binding"/>
    <property type="evidence" value="ECO:0007669"/>
    <property type="project" value="UniProtKB-KW"/>
</dbReference>
<dbReference type="Pfam" id="PF14578">
    <property type="entry name" value="GTP_EFTU_D4"/>
    <property type="match status" value="1"/>
</dbReference>
<dbReference type="InterPro" id="IPR011147">
    <property type="entry name" value="Bifunc_Aspkin/hSer_DH"/>
</dbReference>
<proteinExistence type="predicted"/>
<evidence type="ECO:0000313" key="10">
    <source>
        <dbReference type="Proteomes" id="UP000489600"/>
    </source>
</evidence>
<dbReference type="SUPFAM" id="SSF55021">
    <property type="entry name" value="ACT-like"/>
    <property type="match status" value="1"/>
</dbReference>
<evidence type="ECO:0000259" key="8">
    <source>
        <dbReference type="Pfam" id="PF22468"/>
    </source>
</evidence>
<accession>A0A565AUX7</accession>
<keyword evidence="2" id="KW-0547">Nucleotide-binding</keyword>
<dbReference type="InterPro" id="IPR054352">
    <property type="entry name" value="ACT_Aspartokinase"/>
</dbReference>
<evidence type="ECO:0000256" key="5">
    <source>
        <dbReference type="ARBA" id="ARBA00022857"/>
    </source>
</evidence>
<dbReference type="GO" id="GO:0006412">
    <property type="term" value="P:translation"/>
    <property type="evidence" value="ECO:0007669"/>
    <property type="project" value="UniProtKB-KW"/>
</dbReference>
<dbReference type="OrthoDB" id="1695980at2759"/>
<dbReference type="InterPro" id="IPR045865">
    <property type="entry name" value="ACT-like_dom_sf"/>
</dbReference>
<evidence type="ECO:0000313" key="9">
    <source>
        <dbReference type="EMBL" id="VVA93201.1"/>
    </source>
</evidence>
<dbReference type="EMBL" id="CABITT030000001">
    <property type="protein sequence ID" value="VVA93201.1"/>
    <property type="molecule type" value="Genomic_DNA"/>
</dbReference>
<dbReference type="EC" id="2.7.2.4" evidence="1"/>
<comment type="caution">
    <text evidence="9">The sequence shown here is derived from an EMBL/GenBank/DDBJ whole genome shotgun (WGS) entry which is preliminary data.</text>
</comment>
<evidence type="ECO:0000256" key="4">
    <source>
        <dbReference type="ARBA" id="ARBA00022840"/>
    </source>
</evidence>
<dbReference type="InterPro" id="IPR009000">
    <property type="entry name" value="Transl_B-barrel_sf"/>
</dbReference>
<dbReference type="AlphaFoldDB" id="A0A565AUX7"/>
<keyword evidence="5" id="KW-0521">NADP</keyword>
<gene>
    <name evidence="9" type="ORF">ANE_LOCUS3646</name>
</gene>
<reference evidence="9" key="1">
    <citation type="submission" date="2019-07" db="EMBL/GenBank/DDBJ databases">
        <authorList>
            <person name="Dittberner H."/>
        </authorList>
    </citation>
    <scope>NUCLEOTIDE SEQUENCE [LARGE SCALE GENOMIC DNA]</scope>
</reference>
<dbReference type="Gene3D" id="3.40.50.720">
    <property type="entry name" value="NAD(P)-binding Rossmann-like Domain"/>
    <property type="match status" value="1"/>
</dbReference>
<dbReference type="GO" id="GO:0004072">
    <property type="term" value="F:aspartate kinase activity"/>
    <property type="evidence" value="ECO:0007669"/>
    <property type="project" value="UniProtKB-EC"/>
</dbReference>
<dbReference type="GO" id="GO:0009090">
    <property type="term" value="P:homoserine biosynthetic process"/>
    <property type="evidence" value="ECO:0007669"/>
    <property type="project" value="TreeGrafter"/>
</dbReference>
<keyword evidence="3" id="KW-0808">Transferase</keyword>
<evidence type="ECO:0000259" key="7">
    <source>
        <dbReference type="Pfam" id="PF14578"/>
    </source>
</evidence>
<dbReference type="Gene3D" id="2.40.30.10">
    <property type="entry name" value="Translation factors"/>
    <property type="match status" value="1"/>
</dbReference>
<dbReference type="Gene3D" id="3.30.70.260">
    <property type="match status" value="1"/>
</dbReference>
<feature type="domain" description="Elongation factor Tu-type" evidence="7">
    <location>
        <begin position="181"/>
        <end position="213"/>
    </location>
</feature>
<keyword evidence="10" id="KW-1185">Reference proteome</keyword>
<keyword evidence="4" id="KW-0067">ATP-binding</keyword>
<name>A0A565AUX7_9BRAS</name>
<dbReference type="GO" id="GO:0004412">
    <property type="term" value="F:homoserine dehydrogenase activity"/>
    <property type="evidence" value="ECO:0007669"/>
    <property type="project" value="InterPro"/>
</dbReference>
<dbReference type="GO" id="GO:0009067">
    <property type="term" value="P:aspartate family amino acid biosynthetic process"/>
    <property type="evidence" value="ECO:0007669"/>
    <property type="project" value="InterPro"/>
</dbReference>
<keyword evidence="3" id="KW-0418">Kinase</keyword>
<dbReference type="Pfam" id="PF22468">
    <property type="entry name" value="ACT_9"/>
    <property type="match status" value="1"/>
</dbReference>
<organism evidence="9 10">
    <name type="scientific">Arabis nemorensis</name>
    <dbReference type="NCBI Taxonomy" id="586526"/>
    <lineage>
        <taxon>Eukaryota</taxon>
        <taxon>Viridiplantae</taxon>
        <taxon>Streptophyta</taxon>
        <taxon>Embryophyta</taxon>
        <taxon>Tracheophyta</taxon>
        <taxon>Spermatophyta</taxon>
        <taxon>Magnoliopsida</taxon>
        <taxon>eudicotyledons</taxon>
        <taxon>Gunneridae</taxon>
        <taxon>Pentapetalae</taxon>
        <taxon>rosids</taxon>
        <taxon>malvids</taxon>
        <taxon>Brassicales</taxon>
        <taxon>Brassicaceae</taxon>
        <taxon>Arabideae</taxon>
        <taxon>Arabis</taxon>
    </lineage>
</organism>
<dbReference type="PANTHER" id="PTHR43070">
    <property type="match status" value="1"/>
</dbReference>
<evidence type="ECO:0000256" key="6">
    <source>
        <dbReference type="ARBA" id="ARBA00034478"/>
    </source>
</evidence>
<dbReference type="GO" id="GO:0005525">
    <property type="term" value="F:GTP binding"/>
    <property type="evidence" value="ECO:0007669"/>
    <property type="project" value="UniProtKB-KW"/>
</dbReference>
<dbReference type="SUPFAM" id="SSF50447">
    <property type="entry name" value="Translation proteins"/>
    <property type="match status" value="1"/>
</dbReference>
<evidence type="ECO:0000256" key="2">
    <source>
        <dbReference type="ARBA" id="ARBA00022741"/>
    </source>
</evidence>
<dbReference type="Proteomes" id="UP000489600">
    <property type="component" value="Unassembled WGS sequence"/>
</dbReference>
<dbReference type="PANTHER" id="PTHR43070:SF6">
    <property type="entry name" value="BIFUNCTIONAL ASPARTOKINASE_HOMOSERINE DEHYDROGENASE 1, CHLOROPLASTIC"/>
    <property type="match status" value="1"/>
</dbReference>
<comment type="pathway">
    <text evidence="6">Amino-acid biosynthesis; L-methionine biosynthesis via de novo pathway.</text>
</comment>
<evidence type="ECO:0000256" key="3">
    <source>
        <dbReference type="ARBA" id="ARBA00022777"/>
    </source>
</evidence>
<feature type="domain" description="Aspartokinase ACT" evidence="8">
    <location>
        <begin position="82"/>
        <end position="119"/>
    </location>
</feature>
<protein>
    <recommendedName>
        <fullName evidence="1">aspartate kinase</fullName>
        <ecNumber evidence="1">2.7.2.4</ecNumber>
    </recommendedName>
</protein>
<sequence length="241" mass="26959">MFLMIHRAQSRDDSYLSALDVVLEKHRATALDLLDGDEHASFLARLHDDINNLKAMLRAIHIAGHATEALLIDTLPSRKYLQANINIRAIAQGCSEFNITVVIKHEDCIRALRAVHSRFYLSRTTLAMGIIGPGLIGGTLLDQIGDQAVVLKEEFKIDLRVIGITGSSKMLMSESLSSSLPCILTILPNCVFNKRDPIILGVKVTNGILKVGVYEYLWILVEKTQRVRGRKMDKKWGKEDR</sequence>